<keyword evidence="3" id="KW-1185">Reference proteome</keyword>
<feature type="transmembrane region" description="Helical" evidence="1">
    <location>
        <begin position="31"/>
        <end position="52"/>
    </location>
</feature>
<proteinExistence type="predicted"/>
<keyword evidence="1" id="KW-0472">Membrane</keyword>
<dbReference type="EMBL" id="MUHD01000016">
    <property type="protein sequence ID" value="OXB08673.1"/>
    <property type="molecule type" value="Genomic_DNA"/>
</dbReference>
<dbReference type="Pfam" id="PF17329">
    <property type="entry name" value="DUF5367"/>
    <property type="match status" value="1"/>
</dbReference>
<evidence type="ECO:0000313" key="3">
    <source>
        <dbReference type="Proteomes" id="UP000198381"/>
    </source>
</evidence>
<keyword evidence="1" id="KW-0812">Transmembrane</keyword>
<comment type="caution">
    <text evidence="2">The sequence shown here is derived from an EMBL/GenBank/DDBJ whole genome shotgun (WGS) entry which is preliminary data.</text>
</comment>
<evidence type="ECO:0008006" key="4">
    <source>
        <dbReference type="Google" id="ProtNLM"/>
    </source>
</evidence>
<sequence length="122" mass="13960">MSFLVGFGIWLMATITFRLFGHYFFITDNTFILIGLYIILIPVLGIIVNSVINKYKLNKLEAIHSTVIMILPGMLLDTLCIYFFSLVFPNLPTVDGVVFSSWLMWAYSIVLVFGLLRKKIET</sequence>
<feature type="transmembrane region" description="Helical" evidence="1">
    <location>
        <begin position="64"/>
        <end position="84"/>
    </location>
</feature>
<keyword evidence="1" id="KW-1133">Transmembrane helix</keyword>
<evidence type="ECO:0000256" key="1">
    <source>
        <dbReference type="SAM" id="Phobius"/>
    </source>
</evidence>
<dbReference type="Proteomes" id="UP000198381">
    <property type="component" value="Unassembled WGS sequence"/>
</dbReference>
<organism evidence="2 3">
    <name type="scientific">Flavobacterium plurextorum</name>
    <dbReference type="NCBI Taxonomy" id="1114867"/>
    <lineage>
        <taxon>Bacteria</taxon>
        <taxon>Pseudomonadati</taxon>
        <taxon>Bacteroidota</taxon>
        <taxon>Flavobacteriia</taxon>
        <taxon>Flavobacteriales</taxon>
        <taxon>Flavobacteriaceae</taxon>
        <taxon>Flavobacterium</taxon>
    </lineage>
</organism>
<accession>A0ABX4CWN3</accession>
<dbReference type="InterPro" id="IPR020509">
    <property type="entry name" value="Uncharacterised_YnzE"/>
</dbReference>
<feature type="transmembrane region" description="Helical" evidence="1">
    <location>
        <begin position="96"/>
        <end position="116"/>
    </location>
</feature>
<protein>
    <recommendedName>
        <fullName evidence="4">DUF5367 domain-containing protein</fullName>
    </recommendedName>
</protein>
<gene>
    <name evidence="2" type="ORF">B0A81_09865</name>
</gene>
<name>A0ABX4CWN3_9FLAO</name>
<feature type="transmembrane region" description="Helical" evidence="1">
    <location>
        <begin position="7"/>
        <end position="25"/>
    </location>
</feature>
<reference evidence="2 3" key="1">
    <citation type="submission" date="2016-11" db="EMBL/GenBank/DDBJ databases">
        <title>Whole genomes of Flavobacteriaceae.</title>
        <authorList>
            <person name="Stine C."/>
            <person name="Li C."/>
            <person name="Tadesse D."/>
        </authorList>
    </citation>
    <scope>NUCLEOTIDE SEQUENCE [LARGE SCALE GENOMIC DNA]</scope>
    <source>
        <strain evidence="2 3">CCUG 60112</strain>
    </source>
</reference>
<evidence type="ECO:0000313" key="2">
    <source>
        <dbReference type="EMBL" id="OXB08673.1"/>
    </source>
</evidence>